<proteinExistence type="inferred from homology"/>
<protein>
    <recommendedName>
        <fullName evidence="11">Hexosyltransferase</fullName>
        <ecNumber evidence="11">2.4.1.-</ecNumber>
    </recommendedName>
</protein>
<comment type="subcellular location">
    <subcellularLocation>
        <location evidence="1 11">Golgi apparatus membrane</location>
        <topology evidence="1 11">Single-pass type II membrane protein</topology>
    </subcellularLocation>
</comment>
<comment type="caution">
    <text evidence="12">The sequence shown here is derived from an EMBL/GenBank/DDBJ whole genome shotgun (WGS) entry which is preliminary data.</text>
</comment>
<reference evidence="12" key="1">
    <citation type="journal article" date="2021" name="Sci. Adv.">
        <title>The American lobster genome reveals insights on longevity, neural, and immune adaptations.</title>
        <authorList>
            <person name="Polinski J.M."/>
            <person name="Zimin A.V."/>
            <person name="Clark K.F."/>
            <person name="Kohn A.B."/>
            <person name="Sadowski N."/>
            <person name="Timp W."/>
            <person name="Ptitsyn A."/>
            <person name="Khanna P."/>
            <person name="Romanova D.Y."/>
            <person name="Williams P."/>
            <person name="Greenwood S.J."/>
            <person name="Moroz L.L."/>
            <person name="Walt D.R."/>
            <person name="Bodnar A.G."/>
        </authorList>
    </citation>
    <scope>NUCLEOTIDE SEQUENCE</scope>
    <source>
        <strain evidence="12">GMGI-L3</strain>
    </source>
</reference>
<evidence type="ECO:0000256" key="6">
    <source>
        <dbReference type="ARBA" id="ARBA00022968"/>
    </source>
</evidence>
<keyword evidence="6" id="KW-0735">Signal-anchor</keyword>
<evidence type="ECO:0000256" key="5">
    <source>
        <dbReference type="ARBA" id="ARBA00022692"/>
    </source>
</evidence>
<keyword evidence="3 11" id="KW-0328">Glycosyltransferase</keyword>
<accession>A0A8J5N5J0</accession>
<keyword evidence="5" id="KW-0812">Transmembrane</keyword>
<evidence type="ECO:0000313" key="13">
    <source>
        <dbReference type="Proteomes" id="UP000747542"/>
    </source>
</evidence>
<evidence type="ECO:0000256" key="1">
    <source>
        <dbReference type="ARBA" id="ARBA00004323"/>
    </source>
</evidence>
<evidence type="ECO:0000313" key="12">
    <source>
        <dbReference type="EMBL" id="KAG7173434.1"/>
    </source>
</evidence>
<evidence type="ECO:0000256" key="11">
    <source>
        <dbReference type="RuleBase" id="RU363063"/>
    </source>
</evidence>
<evidence type="ECO:0000256" key="2">
    <source>
        <dbReference type="ARBA" id="ARBA00008661"/>
    </source>
</evidence>
<keyword evidence="9" id="KW-0472">Membrane</keyword>
<dbReference type="InterPro" id="IPR002659">
    <property type="entry name" value="Glyco_trans_31"/>
</dbReference>
<dbReference type="Pfam" id="PF01762">
    <property type="entry name" value="Galactosyl_T"/>
    <property type="match status" value="1"/>
</dbReference>
<dbReference type="PANTHER" id="PTHR11214:SF3">
    <property type="entry name" value="BETA-1,3-GALACTOSYLTRANSFERASE 6"/>
    <property type="match status" value="1"/>
</dbReference>
<dbReference type="EC" id="2.4.1.-" evidence="11"/>
<dbReference type="Proteomes" id="UP000747542">
    <property type="component" value="Unassembled WGS sequence"/>
</dbReference>
<evidence type="ECO:0000256" key="3">
    <source>
        <dbReference type="ARBA" id="ARBA00022676"/>
    </source>
</evidence>
<keyword evidence="13" id="KW-1185">Reference proteome</keyword>
<dbReference type="EMBL" id="JAHLQT010009918">
    <property type="protein sequence ID" value="KAG7173434.1"/>
    <property type="molecule type" value="Genomic_DNA"/>
</dbReference>
<sequence>MATVVLSPSRKLMRGVNDLCSPFHPQRVRFQRAVFALILFIMLYEAIKRGFPCMNPQIRSLHFPGLKFVNTSLSNYSSEVTISSKLTKTLQNKSSISDDFPFKYLINEPDFCTRRSNLYVINIVGVAPWEIRARTLIRSLWAHETWQNKTGFRTVFVTGIVTDHKLMAALREESNKYHDILQFNFLDTYDNLSLKTLCGLHWVNNFCSTPVWVLKSDTDVMVNTFRLTRYLHEYDEKTNHSRNHFLCKPRGPASPCRTGCRKVKWRVSWEEYPHNRYPVYCMGPGYVIPRQMVPALYQAANKTHPFRLEDVYYTGIIPKQLNWGNMNENIGHLFPWRPVAWQNSFVKSDLMILELDKGLGQSASTTVWTKILQSMGLERLVQNEKRL</sequence>
<dbReference type="GO" id="GO:0006493">
    <property type="term" value="P:protein O-linked glycosylation"/>
    <property type="evidence" value="ECO:0007669"/>
    <property type="project" value="TreeGrafter"/>
</dbReference>
<dbReference type="PANTHER" id="PTHR11214">
    <property type="entry name" value="BETA-1,3-N-ACETYLGLUCOSAMINYLTRANSFERASE"/>
    <property type="match status" value="1"/>
</dbReference>
<dbReference type="AlphaFoldDB" id="A0A8J5N5J0"/>
<dbReference type="GO" id="GO:0016758">
    <property type="term" value="F:hexosyltransferase activity"/>
    <property type="evidence" value="ECO:0007669"/>
    <property type="project" value="InterPro"/>
</dbReference>
<evidence type="ECO:0000256" key="10">
    <source>
        <dbReference type="ARBA" id="ARBA00023180"/>
    </source>
</evidence>
<keyword evidence="4" id="KW-0808">Transferase</keyword>
<gene>
    <name evidence="12" type="primary">B3galt2-L</name>
    <name evidence="12" type="ORF">Hamer_G023459</name>
</gene>
<evidence type="ECO:0000256" key="8">
    <source>
        <dbReference type="ARBA" id="ARBA00023034"/>
    </source>
</evidence>
<evidence type="ECO:0000256" key="4">
    <source>
        <dbReference type="ARBA" id="ARBA00022679"/>
    </source>
</evidence>
<keyword evidence="8 11" id="KW-0333">Golgi apparatus</keyword>
<keyword evidence="10" id="KW-0325">Glycoprotein</keyword>
<evidence type="ECO:0000256" key="7">
    <source>
        <dbReference type="ARBA" id="ARBA00022989"/>
    </source>
</evidence>
<evidence type="ECO:0000256" key="9">
    <source>
        <dbReference type="ARBA" id="ARBA00023136"/>
    </source>
</evidence>
<dbReference type="OrthoDB" id="6346435at2759"/>
<dbReference type="GO" id="GO:0000139">
    <property type="term" value="C:Golgi membrane"/>
    <property type="evidence" value="ECO:0007669"/>
    <property type="project" value="UniProtKB-SubCell"/>
</dbReference>
<name>A0A8J5N5J0_HOMAM</name>
<dbReference type="FunFam" id="3.90.550.50:FF:000001">
    <property type="entry name" value="Hexosyltransferase"/>
    <property type="match status" value="1"/>
</dbReference>
<keyword evidence="7" id="KW-1133">Transmembrane helix</keyword>
<organism evidence="12 13">
    <name type="scientific">Homarus americanus</name>
    <name type="common">American lobster</name>
    <dbReference type="NCBI Taxonomy" id="6706"/>
    <lineage>
        <taxon>Eukaryota</taxon>
        <taxon>Metazoa</taxon>
        <taxon>Ecdysozoa</taxon>
        <taxon>Arthropoda</taxon>
        <taxon>Crustacea</taxon>
        <taxon>Multicrustacea</taxon>
        <taxon>Malacostraca</taxon>
        <taxon>Eumalacostraca</taxon>
        <taxon>Eucarida</taxon>
        <taxon>Decapoda</taxon>
        <taxon>Pleocyemata</taxon>
        <taxon>Astacidea</taxon>
        <taxon>Nephropoidea</taxon>
        <taxon>Nephropidae</taxon>
        <taxon>Homarus</taxon>
    </lineage>
</organism>
<comment type="similarity">
    <text evidence="2 11">Belongs to the glycosyltransferase 31 family.</text>
</comment>